<evidence type="ECO:0000259" key="1">
    <source>
        <dbReference type="SMART" id="SM00255"/>
    </source>
</evidence>
<dbReference type="SUPFAM" id="SSF52200">
    <property type="entry name" value="Toll/Interleukin receptor TIR domain"/>
    <property type="match status" value="1"/>
</dbReference>
<gene>
    <name evidence="2" type="ORF">NCTC13193_03003</name>
</gene>
<dbReference type="EMBL" id="LR134492">
    <property type="protein sequence ID" value="VEI70449.1"/>
    <property type="molecule type" value="Genomic_DNA"/>
</dbReference>
<name>A0A3S4X1F5_SERFO</name>
<evidence type="ECO:0000313" key="2">
    <source>
        <dbReference type="EMBL" id="VEI70449.1"/>
    </source>
</evidence>
<feature type="domain" description="TIR" evidence="1">
    <location>
        <begin position="6"/>
        <end position="146"/>
    </location>
</feature>
<dbReference type="InterPro" id="IPR000157">
    <property type="entry name" value="TIR_dom"/>
</dbReference>
<evidence type="ECO:0000313" key="3">
    <source>
        <dbReference type="Proteomes" id="UP000270487"/>
    </source>
</evidence>
<sequence length="330" mass="36812">MSVTRDFDIALSFAGEDREYVQQVANLLIQSGVKVFYDSFEEANLWGKDLYSYLNEIYKDKALYTIMFISEHYSKKLWTNHERKAMQARAFQESAEYILPAKFDSTEIPGVLPTTGFISLVDRTPENLVKIIHKKLVNSGRTIPSESLRKSFFSTNPLPKIEPLLLRVIIKSSTGELIPSASIVAIADNNTIKQGTTDASGCLTLEILTRRNYSILVAHPNFPGAIIIKCDPAEDIEIILSPTETISSVIINSTGYIKGLEGRLSPILDNIGRTYLYADNIAINGGKGQPVYFGINTPITLEDCNGVIIEANFLHIQGNTSLIQYYHPRK</sequence>
<dbReference type="SMART" id="SM00255">
    <property type="entry name" value="TIR"/>
    <property type="match status" value="1"/>
</dbReference>
<reference evidence="2 3" key="1">
    <citation type="submission" date="2018-12" db="EMBL/GenBank/DDBJ databases">
        <authorList>
            <consortium name="Pathogen Informatics"/>
        </authorList>
    </citation>
    <scope>NUCLEOTIDE SEQUENCE [LARGE SCALE GENOMIC DNA]</scope>
    <source>
        <strain evidence="2 3">NCTC13193</strain>
    </source>
</reference>
<dbReference type="Gene3D" id="3.40.50.10140">
    <property type="entry name" value="Toll/interleukin-1 receptor homology (TIR) domain"/>
    <property type="match status" value="1"/>
</dbReference>
<dbReference type="Proteomes" id="UP000270487">
    <property type="component" value="Chromosome"/>
</dbReference>
<proteinExistence type="predicted"/>
<dbReference type="InterPro" id="IPR035897">
    <property type="entry name" value="Toll_tir_struct_dom_sf"/>
</dbReference>
<dbReference type="Pfam" id="PF13676">
    <property type="entry name" value="TIR_2"/>
    <property type="match status" value="1"/>
</dbReference>
<dbReference type="GO" id="GO:0007165">
    <property type="term" value="P:signal transduction"/>
    <property type="evidence" value="ECO:0007669"/>
    <property type="project" value="InterPro"/>
</dbReference>
<protein>
    <submittedName>
        <fullName evidence="2">Uncharacterized protein containing a TIR (Toll-Interleukin 1-resistance) domain</fullName>
    </submittedName>
</protein>
<organism evidence="2 3">
    <name type="scientific">Serratia fonticola</name>
    <dbReference type="NCBI Taxonomy" id="47917"/>
    <lineage>
        <taxon>Bacteria</taxon>
        <taxon>Pseudomonadati</taxon>
        <taxon>Pseudomonadota</taxon>
        <taxon>Gammaproteobacteria</taxon>
        <taxon>Enterobacterales</taxon>
        <taxon>Yersiniaceae</taxon>
        <taxon>Serratia</taxon>
    </lineage>
</organism>
<dbReference type="AlphaFoldDB" id="A0A3S4X1F5"/>
<accession>A0A3S4X1F5</accession>